<evidence type="ECO:0000313" key="4">
    <source>
        <dbReference type="EMBL" id="SET20786.1"/>
    </source>
</evidence>
<accession>A0A1I0CM62</accession>
<feature type="domain" description="Mannosyl-glycoprotein endo-beta-N-acetylglucosamidase-like" evidence="3">
    <location>
        <begin position="40"/>
        <end position="178"/>
    </location>
</feature>
<dbReference type="CDD" id="cd14845">
    <property type="entry name" value="L-Ala-D-Glu_peptidase_like"/>
    <property type="match status" value="1"/>
</dbReference>
<dbReference type="GeneID" id="78287580"/>
<dbReference type="InterPro" id="IPR009045">
    <property type="entry name" value="Zn_M74/Hedgehog-like"/>
</dbReference>
<dbReference type="InterPro" id="IPR051056">
    <property type="entry name" value="Glycosyl_Hydrolase_73"/>
</dbReference>
<dbReference type="InterPro" id="IPR002901">
    <property type="entry name" value="MGlyc_endo_b_GlcNAc-like_dom"/>
</dbReference>
<dbReference type="Gene3D" id="1.10.530.10">
    <property type="match status" value="1"/>
</dbReference>
<dbReference type="EMBL" id="FOIN01000003">
    <property type="protein sequence ID" value="SET20786.1"/>
    <property type="molecule type" value="Genomic_DNA"/>
</dbReference>
<keyword evidence="1 4" id="KW-0378">Hydrolase</keyword>
<evidence type="ECO:0000256" key="1">
    <source>
        <dbReference type="ARBA" id="ARBA00022801"/>
    </source>
</evidence>
<dbReference type="SUPFAM" id="SSF55166">
    <property type="entry name" value="Hedgehog/DD-peptidase"/>
    <property type="match status" value="1"/>
</dbReference>
<dbReference type="AlphaFoldDB" id="A0A1I0CM62"/>
<gene>
    <name evidence="4" type="ORF">SAMN04489758_103126</name>
</gene>
<keyword evidence="2" id="KW-0812">Transmembrane</keyword>
<dbReference type="GO" id="GO:0004040">
    <property type="term" value="F:amidase activity"/>
    <property type="evidence" value="ECO:0007669"/>
    <property type="project" value="InterPro"/>
</dbReference>
<dbReference type="PANTHER" id="PTHR33308:SF9">
    <property type="entry name" value="PEPTIDOGLYCAN HYDROLASE FLGJ"/>
    <property type="match status" value="1"/>
</dbReference>
<dbReference type="Pfam" id="PF13539">
    <property type="entry name" value="Peptidase_M15_4"/>
    <property type="match status" value="1"/>
</dbReference>
<keyword evidence="2" id="KW-0472">Membrane</keyword>
<dbReference type="PANTHER" id="PTHR33308">
    <property type="entry name" value="PEPTIDOGLYCAN HYDROLASE FLGJ"/>
    <property type="match status" value="1"/>
</dbReference>
<keyword evidence="5" id="KW-1185">Reference proteome</keyword>
<dbReference type="Pfam" id="PF01832">
    <property type="entry name" value="Glucosaminidase"/>
    <property type="match status" value="1"/>
</dbReference>
<reference evidence="5" key="1">
    <citation type="submission" date="2016-10" db="EMBL/GenBank/DDBJ databases">
        <authorList>
            <person name="Varghese N."/>
            <person name="Submissions S."/>
        </authorList>
    </citation>
    <scope>NUCLEOTIDE SEQUENCE [LARGE SCALE GENOMIC DNA]</scope>
    <source>
        <strain evidence="5">DSM 1551</strain>
    </source>
</reference>
<dbReference type="InterPro" id="IPR039561">
    <property type="entry name" value="Peptidase_M15C"/>
</dbReference>
<evidence type="ECO:0000313" key="5">
    <source>
        <dbReference type="Proteomes" id="UP000198558"/>
    </source>
</evidence>
<dbReference type="RefSeq" id="WP_092352237.1">
    <property type="nucleotide sequence ID" value="NZ_FOIN01000003.1"/>
</dbReference>
<evidence type="ECO:0000256" key="2">
    <source>
        <dbReference type="SAM" id="Phobius"/>
    </source>
</evidence>
<dbReference type="GO" id="GO:0008233">
    <property type="term" value="F:peptidase activity"/>
    <property type="evidence" value="ECO:0007669"/>
    <property type="project" value="InterPro"/>
</dbReference>
<dbReference type="Gene3D" id="3.30.1380.10">
    <property type="match status" value="1"/>
</dbReference>
<keyword evidence="2" id="KW-1133">Transmembrane helix</keyword>
<name>A0A1I0CM62_9FIRM</name>
<dbReference type="OrthoDB" id="9799970at2"/>
<evidence type="ECO:0000259" key="3">
    <source>
        <dbReference type="SMART" id="SM00047"/>
    </source>
</evidence>
<sequence>MSKYRKYAVKIIMFFLVPLIIIAAISGDSEDSNTGNGISNIENLTAEQYEFIMSVTEYSYEYKSAYQILTSVTLAQAIEESGWGTSSIAKNANNLFGIKGTGTAGSYVTSSGKWQKFNSRKESVEAYSKLISEKYHCKGVQDYTEVLIALANGGYCEGSRYTNKIKNHIESYNLTMFDNLTNEELEQVKNRTFGTGGDSSGEPANTGTKNERVRWLFPNGVPSSENECRKYLTTISVEILDKNGKAKQVSLTCHKKLASSIQNAYREMKAKGFRAYDNGCFNWRVMTGTTQTMSNHSFGFAVDINPAFNPYVKGIKGTSSSVWNNAPSYYKIDGEIVGIWKKYGFYWGGDYKNIKDYMHFEYVDGSLVAGKKY</sequence>
<dbReference type="SMART" id="SM00047">
    <property type="entry name" value="LYZ2"/>
    <property type="match status" value="1"/>
</dbReference>
<proteinExistence type="predicted"/>
<dbReference type="Proteomes" id="UP000198558">
    <property type="component" value="Unassembled WGS sequence"/>
</dbReference>
<protein>
    <submittedName>
        <fullName evidence="4">Flagellum-specific peptidoglycan hydrolase FlgJ</fullName>
    </submittedName>
</protein>
<organism evidence="4 5">
    <name type="scientific">Thomasclavelia cocleata</name>
    <dbReference type="NCBI Taxonomy" id="69824"/>
    <lineage>
        <taxon>Bacteria</taxon>
        <taxon>Bacillati</taxon>
        <taxon>Bacillota</taxon>
        <taxon>Erysipelotrichia</taxon>
        <taxon>Erysipelotrichales</taxon>
        <taxon>Coprobacillaceae</taxon>
        <taxon>Thomasclavelia</taxon>
    </lineage>
</organism>
<feature type="transmembrane region" description="Helical" evidence="2">
    <location>
        <begin position="7"/>
        <end position="26"/>
    </location>
</feature>